<feature type="transmembrane region" description="Helical" evidence="1">
    <location>
        <begin position="40"/>
        <end position="59"/>
    </location>
</feature>
<feature type="domain" description="DUF6533" evidence="2">
    <location>
        <begin position="21"/>
        <end position="50"/>
    </location>
</feature>
<keyword evidence="1" id="KW-0472">Membrane</keyword>
<feature type="transmembrane region" description="Helical" evidence="1">
    <location>
        <begin position="129"/>
        <end position="149"/>
    </location>
</feature>
<keyword evidence="1" id="KW-1133">Transmembrane helix</keyword>
<evidence type="ECO:0000259" key="2">
    <source>
        <dbReference type="Pfam" id="PF20151"/>
    </source>
</evidence>
<dbReference type="EMBL" id="ML179039">
    <property type="protein sequence ID" value="THV07058.1"/>
    <property type="molecule type" value="Genomic_DNA"/>
</dbReference>
<dbReference type="AlphaFoldDB" id="A0A4S8MUY9"/>
<feature type="transmembrane region" description="Helical" evidence="1">
    <location>
        <begin position="93"/>
        <end position="109"/>
    </location>
</feature>
<name>A0A4S8MUY9_DENBC</name>
<accession>A0A4S8MUY9</accession>
<organism evidence="3 4">
    <name type="scientific">Dendrothele bispora (strain CBS 962.96)</name>
    <dbReference type="NCBI Taxonomy" id="1314807"/>
    <lineage>
        <taxon>Eukaryota</taxon>
        <taxon>Fungi</taxon>
        <taxon>Dikarya</taxon>
        <taxon>Basidiomycota</taxon>
        <taxon>Agaricomycotina</taxon>
        <taxon>Agaricomycetes</taxon>
        <taxon>Agaricomycetidae</taxon>
        <taxon>Agaricales</taxon>
        <taxon>Agaricales incertae sedis</taxon>
        <taxon>Dendrothele</taxon>
    </lineage>
</organism>
<reference evidence="3 4" key="1">
    <citation type="journal article" date="2019" name="Nat. Ecol. Evol.">
        <title>Megaphylogeny resolves global patterns of mushroom evolution.</title>
        <authorList>
            <person name="Varga T."/>
            <person name="Krizsan K."/>
            <person name="Foldi C."/>
            <person name="Dima B."/>
            <person name="Sanchez-Garcia M."/>
            <person name="Sanchez-Ramirez S."/>
            <person name="Szollosi G.J."/>
            <person name="Szarkandi J.G."/>
            <person name="Papp V."/>
            <person name="Albert L."/>
            <person name="Andreopoulos W."/>
            <person name="Angelini C."/>
            <person name="Antonin V."/>
            <person name="Barry K.W."/>
            <person name="Bougher N.L."/>
            <person name="Buchanan P."/>
            <person name="Buyck B."/>
            <person name="Bense V."/>
            <person name="Catcheside P."/>
            <person name="Chovatia M."/>
            <person name="Cooper J."/>
            <person name="Damon W."/>
            <person name="Desjardin D."/>
            <person name="Finy P."/>
            <person name="Geml J."/>
            <person name="Haridas S."/>
            <person name="Hughes K."/>
            <person name="Justo A."/>
            <person name="Karasinski D."/>
            <person name="Kautmanova I."/>
            <person name="Kiss B."/>
            <person name="Kocsube S."/>
            <person name="Kotiranta H."/>
            <person name="LaButti K.M."/>
            <person name="Lechner B.E."/>
            <person name="Liimatainen K."/>
            <person name="Lipzen A."/>
            <person name="Lukacs Z."/>
            <person name="Mihaltcheva S."/>
            <person name="Morgado L.N."/>
            <person name="Niskanen T."/>
            <person name="Noordeloos M.E."/>
            <person name="Ohm R.A."/>
            <person name="Ortiz-Santana B."/>
            <person name="Ovrebo C."/>
            <person name="Racz N."/>
            <person name="Riley R."/>
            <person name="Savchenko A."/>
            <person name="Shiryaev A."/>
            <person name="Soop K."/>
            <person name="Spirin V."/>
            <person name="Szebenyi C."/>
            <person name="Tomsovsky M."/>
            <person name="Tulloss R.E."/>
            <person name="Uehling J."/>
            <person name="Grigoriev I.V."/>
            <person name="Vagvolgyi C."/>
            <person name="Papp T."/>
            <person name="Martin F.M."/>
            <person name="Miettinen O."/>
            <person name="Hibbett D.S."/>
            <person name="Nagy L.G."/>
        </authorList>
    </citation>
    <scope>NUCLEOTIDE SEQUENCE [LARGE SCALE GENOMIC DNA]</scope>
    <source>
        <strain evidence="3 4">CBS 962.96</strain>
    </source>
</reference>
<sequence length="277" mass="30795">MPSTSDSRAVSYLVGNQDELMFDSAEIQLVWKAPWKLGKFLYFLTRYLAFAGAVVKVFLNEGRFLSLGTCNVLSKVMSLILFLRVWAIWGNSRKIACLLVIGFLIPAPIDNSDFYESVLHNKFGLCPPFLIDSNGIIVMFAYLAVYEAGQSGSRTSFILKFFLYGLTYNIVALISSAANMIIRTTLSGGYTALFLDHSSSLQATMHSILTSRMLLHIRQETVDTALTTTQFSQSLHFASEPLDDIEFENNVSQQLVTVNSGRSWFGGPFERSQASVG</sequence>
<dbReference type="InterPro" id="IPR045340">
    <property type="entry name" value="DUF6533"/>
</dbReference>
<proteinExistence type="predicted"/>
<evidence type="ECO:0000313" key="3">
    <source>
        <dbReference type="EMBL" id="THV07058.1"/>
    </source>
</evidence>
<gene>
    <name evidence="3" type="ORF">K435DRAFT_924776</name>
</gene>
<keyword evidence="1" id="KW-0812">Transmembrane</keyword>
<dbReference type="OrthoDB" id="3350812at2759"/>
<protein>
    <recommendedName>
        <fullName evidence="2">DUF6533 domain-containing protein</fullName>
    </recommendedName>
</protein>
<dbReference type="Proteomes" id="UP000297245">
    <property type="component" value="Unassembled WGS sequence"/>
</dbReference>
<evidence type="ECO:0000256" key="1">
    <source>
        <dbReference type="SAM" id="Phobius"/>
    </source>
</evidence>
<keyword evidence="4" id="KW-1185">Reference proteome</keyword>
<feature type="transmembrane region" description="Helical" evidence="1">
    <location>
        <begin position="65"/>
        <end position="86"/>
    </location>
</feature>
<evidence type="ECO:0000313" key="4">
    <source>
        <dbReference type="Proteomes" id="UP000297245"/>
    </source>
</evidence>
<feature type="transmembrane region" description="Helical" evidence="1">
    <location>
        <begin position="161"/>
        <end position="182"/>
    </location>
</feature>
<dbReference type="Pfam" id="PF20151">
    <property type="entry name" value="DUF6533"/>
    <property type="match status" value="1"/>
</dbReference>